<dbReference type="EMBL" id="JAGJRS010000011">
    <property type="protein sequence ID" value="MBP1473684.1"/>
    <property type="molecule type" value="Genomic_DNA"/>
</dbReference>
<organism evidence="1 2">
    <name type="scientific">Frateuria flava</name>
    <dbReference type="NCBI Taxonomy" id="2821489"/>
    <lineage>
        <taxon>Bacteria</taxon>
        <taxon>Pseudomonadati</taxon>
        <taxon>Pseudomonadota</taxon>
        <taxon>Gammaproteobacteria</taxon>
        <taxon>Lysobacterales</taxon>
        <taxon>Rhodanobacteraceae</taxon>
        <taxon>Frateuria</taxon>
    </lineage>
</organism>
<comment type="caution">
    <text evidence="1">The sequence shown here is derived from an EMBL/GenBank/DDBJ whole genome shotgun (WGS) entry which is preliminary data.</text>
</comment>
<reference evidence="1 2" key="1">
    <citation type="submission" date="2021-04" db="EMBL/GenBank/DDBJ databases">
        <authorList>
            <person name="Huq M.A."/>
        </authorList>
    </citation>
    <scope>NUCLEOTIDE SEQUENCE [LARGE SCALE GENOMIC DNA]</scope>
    <source>
        <strain evidence="1 2">MAH-13</strain>
    </source>
</reference>
<dbReference type="RefSeq" id="WP_209616889.1">
    <property type="nucleotide sequence ID" value="NZ_JAGJRS010000011.1"/>
</dbReference>
<keyword evidence="2" id="KW-1185">Reference proteome</keyword>
<name>A0ABS4DKW5_9GAMM</name>
<evidence type="ECO:0000313" key="1">
    <source>
        <dbReference type="EMBL" id="MBP1473684.1"/>
    </source>
</evidence>
<protein>
    <submittedName>
        <fullName evidence="1">DUF3606 domain-containing protein</fullName>
    </submittedName>
</protein>
<proteinExistence type="predicted"/>
<dbReference type="Pfam" id="PF12244">
    <property type="entry name" value="DUF3606"/>
    <property type="match status" value="1"/>
</dbReference>
<gene>
    <name evidence="1" type="ORF">J7I44_05190</name>
</gene>
<evidence type="ECO:0000313" key="2">
    <source>
        <dbReference type="Proteomes" id="UP000823790"/>
    </source>
</evidence>
<sequence>MSDNLNNRGPADRTRVNVNEDYETRYWANKWGVSEDELRAAVDRVGVMAEDVERALKH</sequence>
<dbReference type="InterPro" id="IPR022037">
    <property type="entry name" value="DUF3606"/>
</dbReference>
<accession>A0ABS4DKW5</accession>
<dbReference type="Proteomes" id="UP000823790">
    <property type="component" value="Unassembled WGS sequence"/>
</dbReference>